<proteinExistence type="predicted"/>
<reference evidence="3 4" key="1">
    <citation type="submission" date="2019-12" db="EMBL/GenBank/DDBJ databases">
        <title>Comparative genomics gives insights into the taxonomy of the Azoarcus-Aromatoleum group and reveals separate origins of nif in the plant-associated Azoarcus and non-plant-associated Aromatoleum sub-groups.</title>
        <authorList>
            <person name="Lafos M."/>
            <person name="Maluk M."/>
            <person name="Batista M."/>
            <person name="Junghare M."/>
            <person name="Carmona M."/>
            <person name="Faoro H."/>
            <person name="Cruz L.M."/>
            <person name="Battistoni F."/>
            <person name="De Souza E."/>
            <person name="Pedrosa F."/>
            <person name="Chen W.-M."/>
            <person name="Poole P.S."/>
            <person name="Dixon R.A."/>
            <person name="James E.K."/>
        </authorList>
    </citation>
    <scope>NUCLEOTIDE SEQUENCE [LARGE SCALE GENOMIC DNA]</scope>
    <source>
        <strain evidence="3 4">PbN1</strain>
    </source>
</reference>
<evidence type="ECO:0000259" key="2">
    <source>
        <dbReference type="PROSITE" id="PS51671"/>
    </source>
</evidence>
<dbReference type="SUPFAM" id="SSF55021">
    <property type="entry name" value="ACT-like"/>
    <property type="match status" value="1"/>
</dbReference>
<dbReference type="PANTHER" id="PTHR47320:SF1">
    <property type="entry name" value="BIFUNCTIONAL URIDYLYLTRANSFERASE_URIDYLYL-REMOVING ENZYME"/>
    <property type="match status" value="1"/>
</dbReference>
<accession>A0ABX1P194</accession>
<dbReference type="RefSeq" id="WP_169204288.1">
    <property type="nucleotide sequence ID" value="NZ_WTVP01000127.1"/>
</dbReference>
<evidence type="ECO:0000256" key="1">
    <source>
        <dbReference type="ARBA" id="ARBA00022801"/>
    </source>
</evidence>
<dbReference type="InterPro" id="IPR010043">
    <property type="entry name" value="UTase/UR"/>
</dbReference>
<dbReference type="EMBL" id="WTVP01000127">
    <property type="protein sequence ID" value="NMG17823.1"/>
    <property type="molecule type" value="Genomic_DNA"/>
</dbReference>
<evidence type="ECO:0000313" key="3">
    <source>
        <dbReference type="EMBL" id="NMG17823.1"/>
    </source>
</evidence>
<gene>
    <name evidence="3" type="ORF">GPA24_20320</name>
</gene>
<keyword evidence="1" id="KW-0378">Hydrolase</keyword>
<dbReference type="Gene3D" id="3.30.70.260">
    <property type="match status" value="1"/>
</dbReference>
<dbReference type="PANTHER" id="PTHR47320">
    <property type="entry name" value="BIFUNCTIONAL URIDYLYLTRANSFERASE/URIDYLYL-REMOVING ENZYME"/>
    <property type="match status" value="1"/>
</dbReference>
<sequence length="102" mass="11212">PDRPSPGRLSRQVKHFPVTPRVSILPDESGKHYILSLTAADRPGLLFAVAEVLAQNGIVLHTAKIATLGERVEDTFLLSGNGLSQDARVVKIERELLQRLHI</sequence>
<dbReference type="InterPro" id="IPR002912">
    <property type="entry name" value="ACT_dom"/>
</dbReference>
<dbReference type="Proteomes" id="UP000633943">
    <property type="component" value="Unassembled WGS sequence"/>
</dbReference>
<protein>
    <submittedName>
        <fullName evidence="3">ACT domain-containing protein</fullName>
    </submittedName>
</protein>
<comment type="caution">
    <text evidence="3">The sequence shown here is derived from an EMBL/GenBank/DDBJ whole genome shotgun (WGS) entry which is preliminary data.</text>
</comment>
<organism evidence="3 4">
    <name type="scientific">Aromatoleum bremense</name>
    <dbReference type="NCBI Taxonomy" id="76115"/>
    <lineage>
        <taxon>Bacteria</taxon>
        <taxon>Pseudomonadati</taxon>
        <taxon>Pseudomonadota</taxon>
        <taxon>Betaproteobacteria</taxon>
        <taxon>Rhodocyclales</taxon>
        <taxon>Rhodocyclaceae</taxon>
        <taxon>Aromatoleum</taxon>
    </lineage>
</organism>
<dbReference type="InterPro" id="IPR045865">
    <property type="entry name" value="ACT-like_dom_sf"/>
</dbReference>
<dbReference type="Pfam" id="PF01842">
    <property type="entry name" value="ACT"/>
    <property type="match status" value="1"/>
</dbReference>
<feature type="non-terminal residue" evidence="3">
    <location>
        <position position="1"/>
    </location>
</feature>
<evidence type="ECO:0000313" key="4">
    <source>
        <dbReference type="Proteomes" id="UP000633943"/>
    </source>
</evidence>
<feature type="domain" description="ACT" evidence="2">
    <location>
        <begin position="34"/>
        <end position="102"/>
    </location>
</feature>
<dbReference type="PROSITE" id="PS51671">
    <property type="entry name" value="ACT"/>
    <property type="match status" value="1"/>
</dbReference>
<name>A0ABX1P194_9RHOO</name>
<keyword evidence="4" id="KW-1185">Reference proteome</keyword>
<dbReference type="CDD" id="cd04899">
    <property type="entry name" value="ACT_ACR-UUR-like_2"/>
    <property type="match status" value="1"/>
</dbReference>